<reference evidence="2 3" key="1">
    <citation type="submission" date="2024-09" db="EMBL/GenBank/DDBJ databases">
        <authorList>
            <person name="Sun Q."/>
            <person name="Mori K."/>
        </authorList>
    </citation>
    <scope>NUCLEOTIDE SEQUENCE [LARGE SCALE GENOMIC DNA]</scope>
    <source>
        <strain evidence="2 3">JCM 9626</strain>
    </source>
</reference>
<feature type="compositionally biased region" description="Acidic residues" evidence="1">
    <location>
        <begin position="80"/>
        <end position="90"/>
    </location>
</feature>
<name>A0ABV5K9D9_9ACTN</name>
<evidence type="ECO:0000313" key="3">
    <source>
        <dbReference type="Proteomes" id="UP001589750"/>
    </source>
</evidence>
<protein>
    <recommendedName>
        <fullName evidence="4">Sugar ABC transporter ATPase</fullName>
    </recommendedName>
</protein>
<evidence type="ECO:0000313" key="2">
    <source>
        <dbReference type="EMBL" id="MFB9313315.1"/>
    </source>
</evidence>
<proteinExistence type="predicted"/>
<dbReference type="EMBL" id="JBHMDG010000012">
    <property type="protein sequence ID" value="MFB9313315.1"/>
    <property type="molecule type" value="Genomic_DNA"/>
</dbReference>
<sequence length="101" mass="10469">MSESDTHPTPDDLGPMPEAEIEPGEPNPGGIDAVSQPDGTDEEAEPLTRDLDPDDNPVTGEIPLEVKQTEDTSTEATQESGDEAADEDPGDGGTSSHESPA</sequence>
<organism evidence="2 3">
    <name type="scientific">Nocardioides plantarum</name>
    <dbReference type="NCBI Taxonomy" id="29299"/>
    <lineage>
        <taxon>Bacteria</taxon>
        <taxon>Bacillati</taxon>
        <taxon>Actinomycetota</taxon>
        <taxon>Actinomycetes</taxon>
        <taxon>Propionibacteriales</taxon>
        <taxon>Nocardioidaceae</taxon>
        <taxon>Nocardioides</taxon>
    </lineage>
</organism>
<gene>
    <name evidence="2" type="ORF">ACFFRI_09695</name>
</gene>
<evidence type="ECO:0008006" key="4">
    <source>
        <dbReference type="Google" id="ProtNLM"/>
    </source>
</evidence>
<dbReference type="Proteomes" id="UP001589750">
    <property type="component" value="Unassembled WGS sequence"/>
</dbReference>
<keyword evidence="3" id="KW-1185">Reference proteome</keyword>
<feature type="compositionally biased region" description="Basic and acidic residues" evidence="1">
    <location>
        <begin position="1"/>
        <end position="10"/>
    </location>
</feature>
<dbReference type="RefSeq" id="WP_140008036.1">
    <property type="nucleotide sequence ID" value="NZ_JBHMDG010000012.1"/>
</dbReference>
<accession>A0ABV5K9D9</accession>
<evidence type="ECO:0000256" key="1">
    <source>
        <dbReference type="SAM" id="MobiDB-lite"/>
    </source>
</evidence>
<comment type="caution">
    <text evidence="2">The sequence shown here is derived from an EMBL/GenBank/DDBJ whole genome shotgun (WGS) entry which is preliminary data.</text>
</comment>
<feature type="region of interest" description="Disordered" evidence="1">
    <location>
        <begin position="1"/>
        <end position="101"/>
    </location>
</feature>